<dbReference type="Pfam" id="PF02254">
    <property type="entry name" value="TrkA_N"/>
    <property type="match status" value="1"/>
</dbReference>
<gene>
    <name evidence="14" type="ORF">GGQ98_001392</name>
</gene>
<dbReference type="FunFam" id="3.40.50.720:FF:000036">
    <property type="entry name" value="Glutathione-regulated potassium-efflux system protein KefB"/>
    <property type="match status" value="1"/>
</dbReference>
<evidence type="ECO:0000256" key="3">
    <source>
        <dbReference type="ARBA" id="ARBA00022448"/>
    </source>
</evidence>
<comment type="caution">
    <text evidence="14">The sequence shown here is derived from an EMBL/GenBank/DDBJ whole genome shotgun (WGS) entry which is preliminary data.</text>
</comment>
<dbReference type="GO" id="GO:0005886">
    <property type="term" value="C:plasma membrane"/>
    <property type="evidence" value="ECO:0007669"/>
    <property type="project" value="TreeGrafter"/>
</dbReference>
<organism evidence="14 15">
    <name type="scientific">Sphingosinicella soli</name>
    <dbReference type="NCBI Taxonomy" id="333708"/>
    <lineage>
        <taxon>Bacteria</taxon>
        <taxon>Pseudomonadati</taxon>
        <taxon>Pseudomonadota</taxon>
        <taxon>Alphaproteobacteria</taxon>
        <taxon>Sphingomonadales</taxon>
        <taxon>Sphingosinicellaceae</taxon>
        <taxon>Sphingosinicella</taxon>
    </lineage>
</organism>
<dbReference type="PANTHER" id="PTHR46157:SF8">
    <property type="entry name" value="GLUTATHIONE-REGULATED POTASSIUM-EFFLUX SYSTEM PROTEIN"/>
    <property type="match status" value="1"/>
</dbReference>
<proteinExistence type="inferred from homology"/>
<evidence type="ECO:0000256" key="1">
    <source>
        <dbReference type="ARBA" id="ARBA00004127"/>
    </source>
</evidence>
<feature type="transmembrane region" description="Helical" evidence="12">
    <location>
        <begin position="188"/>
        <end position="211"/>
    </location>
</feature>
<evidence type="ECO:0000256" key="8">
    <source>
        <dbReference type="ARBA" id="ARBA00022989"/>
    </source>
</evidence>
<feature type="transmembrane region" description="Helical" evidence="12">
    <location>
        <begin position="13"/>
        <end position="28"/>
    </location>
</feature>
<keyword evidence="15" id="KW-1185">Reference proteome</keyword>
<dbReference type="PANTHER" id="PTHR46157">
    <property type="entry name" value="K(+) EFFLUX ANTIPORTER 3, CHLOROPLASTIC"/>
    <property type="match status" value="1"/>
</dbReference>
<feature type="transmembrane region" description="Helical" evidence="12">
    <location>
        <begin position="223"/>
        <end position="252"/>
    </location>
</feature>
<dbReference type="RefSeq" id="WP_184067070.1">
    <property type="nucleotide sequence ID" value="NZ_JACHNZ010000013.1"/>
</dbReference>
<dbReference type="Proteomes" id="UP000566324">
    <property type="component" value="Unassembled WGS sequence"/>
</dbReference>
<reference evidence="14 15" key="1">
    <citation type="submission" date="2020-08" db="EMBL/GenBank/DDBJ databases">
        <title>Genomic Encyclopedia of Type Strains, Phase IV (KMG-IV): sequencing the most valuable type-strain genomes for metagenomic binning, comparative biology and taxonomic classification.</title>
        <authorList>
            <person name="Goeker M."/>
        </authorList>
    </citation>
    <scope>NUCLEOTIDE SEQUENCE [LARGE SCALE GENOMIC DNA]</scope>
    <source>
        <strain evidence="14 15">DSM 17328</strain>
    </source>
</reference>
<evidence type="ECO:0000256" key="9">
    <source>
        <dbReference type="ARBA" id="ARBA00023065"/>
    </source>
</evidence>
<comment type="similarity">
    <text evidence="2">Belongs to the monovalent cation:proton antiporter 2 (CPA2) transporter (TC 2.A.37) family.</text>
</comment>
<dbReference type="InterPro" id="IPR004771">
    <property type="entry name" value="K/H_exchanger"/>
</dbReference>
<dbReference type="GO" id="GO:1902600">
    <property type="term" value="P:proton transmembrane transport"/>
    <property type="evidence" value="ECO:0007669"/>
    <property type="project" value="InterPro"/>
</dbReference>
<evidence type="ECO:0000256" key="10">
    <source>
        <dbReference type="ARBA" id="ARBA00023136"/>
    </source>
</evidence>
<dbReference type="GO" id="GO:0006813">
    <property type="term" value="P:potassium ion transport"/>
    <property type="evidence" value="ECO:0007669"/>
    <property type="project" value="UniProtKB-KW"/>
</dbReference>
<protein>
    <submittedName>
        <fullName evidence="14">Monovalent cation:proton antiporter-2 (CPA2) family protein</fullName>
    </submittedName>
</protein>
<dbReference type="InterPro" id="IPR003148">
    <property type="entry name" value="RCK_N"/>
</dbReference>
<keyword evidence="6 12" id="KW-0812">Transmembrane</keyword>
<feature type="transmembrane region" description="Helical" evidence="12">
    <location>
        <begin position="90"/>
        <end position="111"/>
    </location>
</feature>
<dbReference type="InterPro" id="IPR038770">
    <property type="entry name" value="Na+/solute_symporter_sf"/>
</dbReference>
<evidence type="ECO:0000313" key="14">
    <source>
        <dbReference type="EMBL" id="MBB4631776.1"/>
    </source>
</evidence>
<evidence type="ECO:0000256" key="7">
    <source>
        <dbReference type="ARBA" id="ARBA00022958"/>
    </source>
</evidence>
<name>A0A7W7F5X5_9SPHN</name>
<evidence type="ECO:0000256" key="2">
    <source>
        <dbReference type="ARBA" id="ARBA00005551"/>
    </source>
</evidence>
<dbReference type="InterPro" id="IPR006153">
    <property type="entry name" value="Cation/H_exchanger_TM"/>
</dbReference>
<dbReference type="SUPFAM" id="SSF51735">
    <property type="entry name" value="NAD(P)-binding Rossmann-fold domains"/>
    <property type="match status" value="1"/>
</dbReference>
<evidence type="ECO:0000259" key="13">
    <source>
        <dbReference type="PROSITE" id="PS51201"/>
    </source>
</evidence>
<dbReference type="GO" id="GO:0015297">
    <property type="term" value="F:antiporter activity"/>
    <property type="evidence" value="ECO:0007669"/>
    <property type="project" value="UniProtKB-KW"/>
</dbReference>
<dbReference type="PROSITE" id="PS51201">
    <property type="entry name" value="RCK_N"/>
    <property type="match status" value="1"/>
</dbReference>
<evidence type="ECO:0000256" key="4">
    <source>
        <dbReference type="ARBA" id="ARBA00022449"/>
    </source>
</evidence>
<accession>A0A7W7F5X5</accession>
<evidence type="ECO:0000256" key="6">
    <source>
        <dbReference type="ARBA" id="ARBA00022692"/>
    </source>
</evidence>
<dbReference type="GO" id="GO:0008324">
    <property type="term" value="F:monoatomic cation transmembrane transporter activity"/>
    <property type="evidence" value="ECO:0007669"/>
    <property type="project" value="InterPro"/>
</dbReference>
<keyword evidence="3" id="KW-0813">Transport</keyword>
<dbReference type="AlphaFoldDB" id="A0A7W7F5X5"/>
<dbReference type="Gene3D" id="3.40.50.720">
    <property type="entry name" value="NAD(P)-binding Rossmann-like Domain"/>
    <property type="match status" value="1"/>
</dbReference>
<dbReference type="NCBIfam" id="TIGR00932">
    <property type="entry name" value="2a37"/>
    <property type="match status" value="1"/>
</dbReference>
<feature type="transmembrane region" description="Helical" evidence="12">
    <location>
        <begin position="158"/>
        <end position="176"/>
    </location>
</feature>
<feature type="region of interest" description="Disordered" evidence="11">
    <location>
        <begin position="586"/>
        <end position="605"/>
    </location>
</feature>
<keyword evidence="7" id="KW-0630">Potassium</keyword>
<evidence type="ECO:0000256" key="5">
    <source>
        <dbReference type="ARBA" id="ARBA00022538"/>
    </source>
</evidence>
<feature type="domain" description="RCK N-terminal" evidence="13">
    <location>
        <begin position="403"/>
        <end position="519"/>
    </location>
</feature>
<dbReference type="GO" id="GO:0012505">
    <property type="term" value="C:endomembrane system"/>
    <property type="evidence" value="ECO:0007669"/>
    <property type="project" value="UniProtKB-SubCell"/>
</dbReference>
<dbReference type="Gene3D" id="1.20.1530.20">
    <property type="match status" value="1"/>
</dbReference>
<keyword evidence="10 12" id="KW-0472">Membrane</keyword>
<feature type="transmembrane region" description="Helical" evidence="12">
    <location>
        <begin position="117"/>
        <end position="138"/>
    </location>
</feature>
<comment type="subcellular location">
    <subcellularLocation>
        <location evidence="1">Endomembrane system</location>
        <topology evidence="1">Multi-pass membrane protein</topology>
    </subcellularLocation>
</comment>
<dbReference type="InterPro" id="IPR036291">
    <property type="entry name" value="NAD(P)-bd_dom_sf"/>
</dbReference>
<keyword evidence="4" id="KW-0050">Antiport</keyword>
<evidence type="ECO:0000313" key="15">
    <source>
        <dbReference type="Proteomes" id="UP000566324"/>
    </source>
</evidence>
<feature type="transmembrane region" description="Helical" evidence="12">
    <location>
        <begin position="272"/>
        <end position="293"/>
    </location>
</feature>
<keyword evidence="5" id="KW-0633">Potassium transport</keyword>
<keyword evidence="8 12" id="KW-1133">Transmembrane helix</keyword>
<feature type="transmembrane region" description="Helical" evidence="12">
    <location>
        <begin position="363"/>
        <end position="382"/>
    </location>
</feature>
<sequence>MAIGGDSTLLRDGVVYLAAAVAIVPLFHRLKLGTVLGYLVAGMIIGPHLLGLVTDPEATLAFAEFGVVMLLFVIGLELRPKRLWDLRYDIFGLGSAQVLLCGFAITGALLLTTEFTWQAALVIGLALALSSTALDVQILRDQGKINTPLGTRIISIHLMQDLAIVPLLIVTTALSRTPTPDAPEGWEIVWKSFVAIGALVLAGRFLVTPLFRLIAQTGTREVFVIGALLMVVGSAFLMASFGLSMALGAFIAGVMLADSPYRHEVEADIDPFRGLLLGLFFMAVGMTLDLSIILSEPARILLYVIILLGVKFTVIAVLARLFGSNWRDSALTGVHLAQGGEFAFVVLTAAESGLLLASEASSLFAAAVTVSMALTPLMIAGVDRLAERESDDHDVDGPEKAENAPAILVGYGRFGQTVNQLLAARGIPVTLIDRKPGQIELSGRFGQKVYYGDGTRLDVLRIAGAEEARLLIYCNDGQQMTNETLAAVRRTFPNLKVLIRAFDRRHVIQLVNADCETVVREVHESAVLMGRAALKAAEVDEKTIDAIEAEYRERDSERLALQVASGDLRAGLDLTYGTYPLPANEGLGEIPQIDDDDIVPDRSTV</sequence>
<evidence type="ECO:0000256" key="12">
    <source>
        <dbReference type="SAM" id="Phobius"/>
    </source>
</evidence>
<dbReference type="Pfam" id="PF00999">
    <property type="entry name" value="Na_H_Exchanger"/>
    <property type="match status" value="1"/>
</dbReference>
<evidence type="ECO:0000256" key="11">
    <source>
        <dbReference type="SAM" id="MobiDB-lite"/>
    </source>
</evidence>
<feature type="transmembrane region" description="Helical" evidence="12">
    <location>
        <begin position="59"/>
        <end position="78"/>
    </location>
</feature>
<dbReference type="EMBL" id="JACHNZ010000013">
    <property type="protein sequence ID" value="MBB4631776.1"/>
    <property type="molecule type" value="Genomic_DNA"/>
</dbReference>
<keyword evidence="9" id="KW-0406">Ion transport</keyword>
<feature type="transmembrane region" description="Helical" evidence="12">
    <location>
        <begin position="35"/>
        <end position="53"/>
    </location>
</feature>
<feature type="transmembrane region" description="Helical" evidence="12">
    <location>
        <begin position="300"/>
        <end position="322"/>
    </location>
</feature>